<dbReference type="PANTHER" id="PTHR11649:SF13">
    <property type="entry name" value="ENGB-TYPE G DOMAIN-CONTAINING PROTEIN"/>
    <property type="match status" value="1"/>
</dbReference>
<keyword evidence="8 10" id="KW-0717">Septation</keyword>
<protein>
    <recommendedName>
        <fullName evidence="10">Probable GTP-binding protein EngB</fullName>
    </recommendedName>
</protein>
<dbReference type="GO" id="GO:0000917">
    <property type="term" value="P:division septum assembly"/>
    <property type="evidence" value="ECO:0007669"/>
    <property type="project" value="UniProtKB-KW"/>
</dbReference>
<dbReference type="NCBIfam" id="TIGR03598">
    <property type="entry name" value="GTPase_YsxC"/>
    <property type="match status" value="1"/>
</dbReference>
<accession>A0A2G3DTD2</accession>
<evidence type="ECO:0000259" key="11">
    <source>
        <dbReference type="PROSITE" id="PS51706"/>
    </source>
</evidence>
<dbReference type="SUPFAM" id="SSF52540">
    <property type="entry name" value="P-loop containing nucleoside triphosphate hydrolases"/>
    <property type="match status" value="1"/>
</dbReference>
<dbReference type="InterPro" id="IPR006073">
    <property type="entry name" value="GTP-bd"/>
</dbReference>
<keyword evidence="5 10" id="KW-0547">Nucleotide-binding</keyword>
<evidence type="ECO:0000256" key="1">
    <source>
        <dbReference type="ARBA" id="ARBA00001946"/>
    </source>
</evidence>
<evidence type="ECO:0000256" key="4">
    <source>
        <dbReference type="ARBA" id="ARBA00022723"/>
    </source>
</evidence>
<evidence type="ECO:0000256" key="3">
    <source>
        <dbReference type="ARBA" id="ARBA00022618"/>
    </source>
</evidence>
<name>A0A2G3DTD2_9FIRM</name>
<evidence type="ECO:0000256" key="8">
    <source>
        <dbReference type="ARBA" id="ARBA00023210"/>
    </source>
</evidence>
<dbReference type="InterPro" id="IPR019987">
    <property type="entry name" value="GTP-bd_ribosome_bio_YsxC"/>
</dbReference>
<dbReference type="GO" id="GO:0005525">
    <property type="term" value="F:GTP binding"/>
    <property type="evidence" value="ECO:0007669"/>
    <property type="project" value="UniProtKB-UniRule"/>
</dbReference>
<evidence type="ECO:0000313" key="13">
    <source>
        <dbReference type="Proteomes" id="UP000225889"/>
    </source>
</evidence>
<evidence type="ECO:0000256" key="2">
    <source>
        <dbReference type="ARBA" id="ARBA00009638"/>
    </source>
</evidence>
<reference evidence="12 13" key="1">
    <citation type="submission" date="2017-10" db="EMBL/GenBank/DDBJ databases">
        <title>Resolving the taxonomy of Roseburia spp., Eubacterium rectale and Agathobacter spp. through phylogenomic analysis.</title>
        <authorList>
            <person name="Sheridan P.O."/>
            <person name="Walker A.W."/>
            <person name="Duncan S.H."/>
            <person name="Scott K.P."/>
            <person name="Toole P.W.O."/>
            <person name="Luis P."/>
            <person name="Flint H.J."/>
        </authorList>
    </citation>
    <scope>NUCLEOTIDE SEQUENCE [LARGE SCALE GENOMIC DNA]</scope>
    <source>
        <strain evidence="12 13">JK626</strain>
    </source>
</reference>
<dbReference type="PANTHER" id="PTHR11649">
    <property type="entry name" value="MSS1/TRME-RELATED GTP-BINDING PROTEIN"/>
    <property type="match status" value="1"/>
</dbReference>
<comment type="caution">
    <text evidence="12">The sequence shown here is derived from an EMBL/GenBank/DDBJ whole genome shotgun (WGS) entry which is preliminary data.</text>
</comment>
<comment type="similarity">
    <text evidence="2 10">Belongs to the TRAFAC class TrmE-Era-EngA-EngB-Septin-like GTPase superfamily. EngB GTPase family.</text>
</comment>
<evidence type="ECO:0000256" key="9">
    <source>
        <dbReference type="ARBA" id="ARBA00023306"/>
    </source>
</evidence>
<evidence type="ECO:0000256" key="7">
    <source>
        <dbReference type="ARBA" id="ARBA00023134"/>
    </source>
</evidence>
<dbReference type="GO" id="GO:0046872">
    <property type="term" value="F:metal ion binding"/>
    <property type="evidence" value="ECO:0007669"/>
    <property type="project" value="UniProtKB-KW"/>
</dbReference>
<evidence type="ECO:0000313" key="12">
    <source>
        <dbReference type="EMBL" id="PHU34282.1"/>
    </source>
</evidence>
<dbReference type="Gene3D" id="3.40.50.300">
    <property type="entry name" value="P-loop containing nucleotide triphosphate hydrolases"/>
    <property type="match status" value="1"/>
</dbReference>
<dbReference type="AlphaFoldDB" id="A0A2G3DTD2"/>
<comment type="cofactor">
    <cofactor evidence="1">
        <name>Mg(2+)</name>
        <dbReference type="ChEBI" id="CHEBI:18420"/>
    </cofactor>
</comment>
<reference evidence="12 13" key="2">
    <citation type="submission" date="2017-10" db="EMBL/GenBank/DDBJ databases">
        <authorList>
            <person name="Banno H."/>
            <person name="Chua N.-H."/>
        </authorList>
    </citation>
    <scope>NUCLEOTIDE SEQUENCE [LARGE SCALE GENOMIC DNA]</scope>
    <source>
        <strain evidence="12 13">JK626</strain>
    </source>
</reference>
<keyword evidence="3 10" id="KW-0132">Cell division</keyword>
<keyword evidence="4" id="KW-0479">Metal-binding</keyword>
<sequence length="206" mass="23055">MVIRSCNLETVCGPTSTLPKNDLPEVAFAGKSNVGKSSLINAVMNRKSLARVSAQPGKTQTINFYNINDEIYVVDLPGYGFAKASEKERERWGKMIETYLNTSDMIRAVFLLVDIRHAPSANDKQMFEWMDYVGYDPIVIATKADKIKRSQLDKQIKILREGLDATKDTIIVPFSSQTKQGLDTIQDFLAQVIENEASLSDVEDLD</sequence>
<dbReference type="Pfam" id="PF01926">
    <property type="entry name" value="MMR_HSR1"/>
    <property type="match status" value="1"/>
</dbReference>
<dbReference type="InterPro" id="IPR030393">
    <property type="entry name" value="G_ENGB_dom"/>
</dbReference>
<dbReference type="CDD" id="cd01876">
    <property type="entry name" value="YihA_EngB"/>
    <property type="match status" value="1"/>
</dbReference>
<organism evidence="12 13">
    <name type="scientific">Pseudobutyrivibrio ruminis</name>
    <dbReference type="NCBI Taxonomy" id="46206"/>
    <lineage>
        <taxon>Bacteria</taxon>
        <taxon>Bacillati</taxon>
        <taxon>Bacillota</taxon>
        <taxon>Clostridia</taxon>
        <taxon>Lachnospirales</taxon>
        <taxon>Lachnospiraceae</taxon>
        <taxon>Pseudobutyrivibrio</taxon>
    </lineage>
</organism>
<comment type="function">
    <text evidence="10">Necessary for normal cell division and for the maintenance of normal septation.</text>
</comment>
<evidence type="ECO:0000256" key="5">
    <source>
        <dbReference type="ARBA" id="ARBA00022741"/>
    </source>
</evidence>
<dbReference type="PROSITE" id="PS51706">
    <property type="entry name" value="G_ENGB"/>
    <property type="match status" value="1"/>
</dbReference>
<keyword evidence="7 10" id="KW-0342">GTP-binding</keyword>
<feature type="domain" description="EngB-type G" evidence="11">
    <location>
        <begin position="22"/>
        <end position="195"/>
    </location>
</feature>
<dbReference type="GO" id="GO:0005829">
    <property type="term" value="C:cytosol"/>
    <property type="evidence" value="ECO:0007669"/>
    <property type="project" value="TreeGrafter"/>
</dbReference>
<dbReference type="InterPro" id="IPR027417">
    <property type="entry name" value="P-loop_NTPase"/>
</dbReference>
<keyword evidence="6" id="KW-0460">Magnesium</keyword>
<proteinExistence type="inferred from homology"/>
<keyword evidence="9 10" id="KW-0131">Cell cycle</keyword>
<dbReference type="FunFam" id="3.40.50.300:FF:000098">
    <property type="entry name" value="Probable GTP-binding protein EngB"/>
    <property type="match status" value="1"/>
</dbReference>
<dbReference type="HAMAP" id="MF_00321">
    <property type="entry name" value="GTPase_EngB"/>
    <property type="match status" value="1"/>
</dbReference>
<dbReference type="RefSeq" id="WP_099392387.1">
    <property type="nucleotide sequence ID" value="NZ_PDYF01000028.1"/>
</dbReference>
<evidence type="ECO:0000256" key="6">
    <source>
        <dbReference type="ARBA" id="ARBA00022842"/>
    </source>
</evidence>
<gene>
    <name evidence="10" type="primary">engB</name>
    <name evidence="12" type="ORF">CSX01_10715</name>
</gene>
<dbReference type="EMBL" id="PDYF01000028">
    <property type="protein sequence ID" value="PHU34282.1"/>
    <property type="molecule type" value="Genomic_DNA"/>
</dbReference>
<dbReference type="Proteomes" id="UP000225889">
    <property type="component" value="Unassembled WGS sequence"/>
</dbReference>
<evidence type="ECO:0000256" key="10">
    <source>
        <dbReference type="HAMAP-Rule" id="MF_00321"/>
    </source>
</evidence>